<dbReference type="OrthoDB" id="2017893at2759"/>
<accession>D2VEC6</accession>
<protein>
    <submittedName>
        <fullName evidence="1">Uncharacterized protein FM158</fullName>
    </submittedName>
</protein>
<dbReference type="GeneID" id="8848308"/>
<dbReference type="InParanoid" id="D2VEC6"/>
<dbReference type="eggNOG" id="KOG1720">
    <property type="taxonomic scope" value="Eukaryota"/>
</dbReference>
<reference evidence="1 2" key="1">
    <citation type="journal article" date="2010" name="Cell">
        <title>The genome of Naegleria gruberi illuminates early eukaryotic versatility.</title>
        <authorList>
            <person name="Fritz-Laylin L.K."/>
            <person name="Prochnik S.E."/>
            <person name="Ginger M.L."/>
            <person name="Dacks J.B."/>
            <person name="Carpenter M.L."/>
            <person name="Field M.C."/>
            <person name="Kuo A."/>
            <person name="Paredez A."/>
            <person name="Chapman J."/>
            <person name="Pham J."/>
            <person name="Shu S."/>
            <person name="Neupane R."/>
            <person name="Cipriano M."/>
            <person name="Mancuso J."/>
            <person name="Tu H."/>
            <person name="Salamov A."/>
            <person name="Lindquist E."/>
            <person name="Shapiro H."/>
            <person name="Lucas S."/>
            <person name="Grigoriev I.V."/>
            <person name="Cande W.Z."/>
            <person name="Fulton C."/>
            <person name="Rokhsar D.S."/>
            <person name="Dawson S.C."/>
        </authorList>
    </citation>
    <scope>NUCLEOTIDE SEQUENCE [LARGE SCALE GENOMIC DNA]</scope>
    <source>
        <strain evidence="1 2">NEG-M</strain>
    </source>
</reference>
<dbReference type="AlphaFoldDB" id="D2VEC6"/>
<keyword evidence="2" id="KW-1185">Reference proteome</keyword>
<name>D2VEC6_NAEGR</name>
<dbReference type="STRING" id="5762.D2VEC6"/>
<organism evidence="2">
    <name type="scientific">Naegleria gruberi</name>
    <name type="common">Amoeba</name>
    <dbReference type="NCBI Taxonomy" id="5762"/>
    <lineage>
        <taxon>Eukaryota</taxon>
        <taxon>Discoba</taxon>
        <taxon>Heterolobosea</taxon>
        <taxon>Tetramitia</taxon>
        <taxon>Eutetramitia</taxon>
        <taxon>Vahlkampfiidae</taxon>
        <taxon>Naegleria</taxon>
    </lineage>
</organism>
<dbReference type="EMBL" id="GG738866">
    <property type="protein sequence ID" value="EFC44774.1"/>
    <property type="molecule type" value="Genomic_DNA"/>
</dbReference>
<proteinExistence type="predicted"/>
<evidence type="ECO:0000313" key="2">
    <source>
        <dbReference type="Proteomes" id="UP000006671"/>
    </source>
</evidence>
<evidence type="ECO:0000313" key="1">
    <source>
        <dbReference type="EMBL" id="EFC44774.1"/>
    </source>
</evidence>
<gene>
    <name evidence="1" type="primary">FM158</name>
    <name evidence="1" type="ORF">NAEGRDRAFT_67231</name>
</gene>
<dbReference type="Proteomes" id="UP000006671">
    <property type="component" value="Unassembled WGS sequence"/>
</dbReference>
<sequence>MSSSVTSPKRIRKYYAIEGLNSHHVTNNVIASQRLSSRLIKKFDIIGQFKHYNVVSVVNLQERGEHAYCGDGILEKSGFSYDPEEDLMKHKSMYNIVFRFEFLNFYQFNTIVMLSKTCQYQI</sequence>
<dbReference type="VEuPathDB" id="AmoebaDB:NAEGRDRAFT_67231"/>
<dbReference type="RefSeq" id="XP_002677518.1">
    <property type="nucleotide sequence ID" value="XM_002677472.1"/>
</dbReference>
<dbReference type="KEGG" id="ngr:NAEGRDRAFT_67231"/>